<comment type="function">
    <text evidence="2">Purine nucleoside enzyme that catalyzes the phosphorolysis of adenosine and inosine nucleosides, yielding D-ribose 1-phosphate and the respective free bases, adenine and hypoxanthine. Also catalyzes the phosphorolysis of S-methyl-5'-thioadenosine into adenine and S-methyl-5-thio-alpha-D-ribose 1-phosphate. Also has adenosine deaminase activity.</text>
</comment>
<keyword evidence="14" id="KW-1185">Reference proteome</keyword>
<protein>
    <recommendedName>
        <fullName evidence="12">Purine nucleoside phosphorylase</fullName>
    </recommendedName>
</protein>
<evidence type="ECO:0000256" key="5">
    <source>
        <dbReference type="ARBA" id="ARBA00022723"/>
    </source>
</evidence>
<evidence type="ECO:0000256" key="3">
    <source>
        <dbReference type="ARBA" id="ARBA00007353"/>
    </source>
</evidence>
<comment type="catalytic activity">
    <reaction evidence="10">
        <text>adenosine + phosphate = alpha-D-ribose 1-phosphate + adenine</text>
        <dbReference type="Rhea" id="RHEA:27642"/>
        <dbReference type="ChEBI" id="CHEBI:16335"/>
        <dbReference type="ChEBI" id="CHEBI:16708"/>
        <dbReference type="ChEBI" id="CHEBI:43474"/>
        <dbReference type="ChEBI" id="CHEBI:57720"/>
        <dbReference type="EC" id="2.4.2.1"/>
    </reaction>
    <physiologicalReaction direction="left-to-right" evidence="10">
        <dbReference type="Rhea" id="RHEA:27643"/>
    </physiologicalReaction>
</comment>
<dbReference type="PANTHER" id="PTHR30616">
    <property type="entry name" value="UNCHARACTERIZED PROTEIN YFIH"/>
    <property type="match status" value="1"/>
</dbReference>
<comment type="similarity">
    <text evidence="3 12">Belongs to the purine nucleoside phosphorylase YfiH/LACC1 family.</text>
</comment>
<dbReference type="InterPro" id="IPR011324">
    <property type="entry name" value="Cytotoxic_necrot_fac-like_cat"/>
</dbReference>
<proteinExistence type="inferred from homology"/>
<evidence type="ECO:0000256" key="2">
    <source>
        <dbReference type="ARBA" id="ARBA00003215"/>
    </source>
</evidence>
<evidence type="ECO:0000256" key="10">
    <source>
        <dbReference type="ARBA" id="ARBA00048968"/>
    </source>
</evidence>
<dbReference type="SUPFAM" id="SSF64438">
    <property type="entry name" value="CNF1/YfiH-like putative cysteine hydrolases"/>
    <property type="match status" value="1"/>
</dbReference>
<name>A0ABW5XIW2_9MICO</name>
<evidence type="ECO:0000256" key="11">
    <source>
        <dbReference type="ARBA" id="ARBA00049893"/>
    </source>
</evidence>
<evidence type="ECO:0000256" key="8">
    <source>
        <dbReference type="ARBA" id="ARBA00023008"/>
    </source>
</evidence>
<evidence type="ECO:0000256" key="1">
    <source>
        <dbReference type="ARBA" id="ARBA00000553"/>
    </source>
</evidence>
<evidence type="ECO:0000256" key="4">
    <source>
        <dbReference type="ARBA" id="ARBA00022679"/>
    </source>
</evidence>
<dbReference type="Gene3D" id="3.60.140.10">
    <property type="entry name" value="CNF1/YfiH-like putative cysteine hydrolases"/>
    <property type="match status" value="1"/>
</dbReference>
<evidence type="ECO:0000256" key="7">
    <source>
        <dbReference type="ARBA" id="ARBA00022833"/>
    </source>
</evidence>
<comment type="caution">
    <text evidence="13">The sequence shown here is derived from an EMBL/GenBank/DDBJ whole genome shotgun (WGS) entry which is preliminary data.</text>
</comment>
<organism evidence="13 14">
    <name type="scientific">Populibacterium corticicola</name>
    <dbReference type="NCBI Taxonomy" id="1812826"/>
    <lineage>
        <taxon>Bacteria</taxon>
        <taxon>Bacillati</taxon>
        <taxon>Actinomycetota</taxon>
        <taxon>Actinomycetes</taxon>
        <taxon>Micrococcales</taxon>
        <taxon>Jonesiaceae</taxon>
        <taxon>Populibacterium</taxon>
    </lineage>
</organism>
<dbReference type="InterPro" id="IPR003730">
    <property type="entry name" value="Cu_polyphenol_OxRdtase"/>
</dbReference>
<dbReference type="Pfam" id="PF02578">
    <property type="entry name" value="Cu-oxidase_4"/>
    <property type="match status" value="1"/>
</dbReference>
<dbReference type="CDD" id="cd16833">
    <property type="entry name" value="YfiH"/>
    <property type="match status" value="1"/>
</dbReference>
<comment type="catalytic activity">
    <reaction evidence="1">
        <text>inosine + phosphate = alpha-D-ribose 1-phosphate + hypoxanthine</text>
        <dbReference type="Rhea" id="RHEA:27646"/>
        <dbReference type="ChEBI" id="CHEBI:17368"/>
        <dbReference type="ChEBI" id="CHEBI:17596"/>
        <dbReference type="ChEBI" id="CHEBI:43474"/>
        <dbReference type="ChEBI" id="CHEBI:57720"/>
        <dbReference type="EC" id="2.4.2.1"/>
    </reaction>
    <physiologicalReaction direction="left-to-right" evidence="1">
        <dbReference type="Rhea" id="RHEA:27647"/>
    </physiologicalReaction>
</comment>
<evidence type="ECO:0000256" key="9">
    <source>
        <dbReference type="ARBA" id="ARBA00047989"/>
    </source>
</evidence>
<dbReference type="Proteomes" id="UP001597391">
    <property type="component" value="Unassembled WGS sequence"/>
</dbReference>
<keyword evidence="5" id="KW-0479">Metal-binding</keyword>
<dbReference type="EMBL" id="JBHUOP010000004">
    <property type="protein sequence ID" value="MFD2841211.1"/>
    <property type="molecule type" value="Genomic_DNA"/>
</dbReference>
<evidence type="ECO:0000313" key="13">
    <source>
        <dbReference type="EMBL" id="MFD2841211.1"/>
    </source>
</evidence>
<evidence type="ECO:0000256" key="12">
    <source>
        <dbReference type="RuleBase" id="RU361274"/>
    </source>
</evidence>
<evidence type="ECO:0000256" key="6">
    <source>
        <dbReference type="ARBA" id="ARBA00022801"/>
    </source>
</evidence>
<keyword evidence="4" id="KW-0808">Transferase</keyword>
<keyword evidence="8" id="KW-0186">Copper</keyword>
<dbReference type="PANTHER" id="PTHR30616:SF2">
    <property type="entry name" value="PURINE NUCLEOSIDE PHOSPHORYLASE LACC1"/>
    <property type="match status" value="1"/>
</dbReference>
<dbReference type="NCBIfam" id="TIGR00726">
    <property type="entry name" value="peptidoglycan editing factor PgeF"/>
    <property type="match status" value="1"/>
</dbReference>
<accession>A0ABW5XIW2</accession>
<dbReference type="RefSeq" id="WP_377467136.1">
    <property type="nucleotide sequence ID" value="NZ_JBHUOP010000004.1"/>
</dbReference>
<comment type="catalytic activity">
    <reaction evidence="9">
        <text>adenosine + H2O + H(+) = inosine + NH4(+)</text>
        <dbReference type="Rhea" id="RHEA:24408"/>
        <dbReference type="ChEBI" id="CHEBI:15377"/>
        <dbReference type="ChEBI" id="CHEBI:15378"/>
        <dbReference type="ChEBI" id="CHEBI:16335"/>
        <dbReference type="ChEBI" id="CHEBI:17596"/>
        <dbReference type="ChEBI" id="CHEBI:28938"/>
        <dbReference type="EC" id="3.5.4.4"/>
    </reaction>
    <physiologicalReaction direction="left-to-right" evidence="9">
        <dbReference type="Rhea" id="RHEA:24409"/>
    </physiologicalReaction>
</comment>
<gene>
    <name evidence="13" type="primary">pgeF</name>
    <name evidence="13" type="ORF">ACFSYH_11620</name>
</gene>
<comment type="catalytic activity">
    <reaction evidence="11">
        <text>S-methyl-5'-thioadenosine + phosphate = 5-(methylsulfanyl)-alpha-D-ribose 1-phosphate + adenine</text>
        <dbReference type="Rhea" id="RHEA:11852"/>
        <dbReference type="ChEBI" id="CHEBI:16708"/>
        <dbReference type="ChEBI" id="CHEBI:17509"/>
        <dbReference type="ChEBI" id="CHEBI:43474"/>
        <dbReference type="ChEBI" id="CHEBI:58533"/>
        <dbReference type="EC" id="2.4.2.28"/>
    </reaction>
    <physiologicalReaction direction="left-to-right" evidence="11">
        <dbReference type="Rhea" id="RHEA:11853"/>
    </physiologicalReaction>
</comment>
<keyword evidence="7" id="KW-0862">Zinc</keyword>
<reference evidence="14" key="1">
    <citation type="journal article" date="2019" name="Int. J. Syst. Evol. Microbiol.">
        <title>The Global Catalogue of Microorganisms (GCM) 10K type strain sequencing project: providing services to taxonomists for standard genome sequencing and annotation.</title>
        <authorList>
            <consortium name="The Broad Institute Genomics Platform"/>
            <consortium name="The Broad Institute Genome Sequencing Center for Infectious Disease"/>
            <person name="Wu L."/>
            <person name="Ma J."/>
        </authorList>
    </citation>
    <scope>NUCLEOTIDE SEQUENCE [LARGE SCALE GENOMIC DNA]</scope>
    <source>
        <strain evidence="14">KCTC 33576</strain>
    </source>
</reference>
<keyword evidence="6" id="KW-0378">Hydrolase</keyword>
<evidence type="ECO:0000313" key="14">
    <source>
        <dbReference type="Proteomes" id="UP001597391"/>
    </source>
</evidence>
<sequence length="268" mass="27743">MSSLRDIPVAEVDLGPGISAFFTTARGGESSGPYASLNLGSRVGDDPVAVAANRRAVSDAAGVPLVYGRQVHSNGVFEVDGPTAQVPDTEIAGDVAASADALVSARYGVGLTVYIADCVPILFADADAGVIATAHAGRPGLEAGVIAAAVHEMAAHGATPASIRAAVGPCICANCYEVPADMAQDFATITRTQVSLTKWGSVGVDLRAAAERQLRELGIGKILHISECTYEHAEHGRLFSHRWATHNVERTNGKSGRFAGVIMRTPAE</sequence>
<dbReference type="InterPro" id="IPR038371">
    <property type="entry name" value="Cu_polyphenol_OxRdtase_sf"/>
</dbReference>